<protein>
    <submittedName>
        <fullName evidence="5">Uncharacterized protein</fullName>
    </submittedName>
</protein>
<evidence type="ECO:0000256" key="1">
    <source>
        <dbReference type="ARBA" id="ARBA00022723"/>
    </source>
</evidence>
<feature type="compositionally biased region" description="Basic and acidic residues" evidence="4">
    <location>
        <begin position="121"/>
        <end position="149"/>
    </location>
</feature>
<organism evidence="5 6">
    <name type="scientific">Pyrenophora teres f. teres</name>
    <dbReference type="NCBI Taxonomy" id="97479"/>
    <lineage>
        <taxon>Eukaryota</taxon>
        <taxon>Fungi</taxon>
        <taxon>Dikarya</taxon>
        <taxon>Ascomycota</taxon>
        <taxon>Pezizomycotina</taxon>
        <taxon>Dothideomycetes</taxon>
        <taxon>Pleosporomycetidae</taxon>
        <taxon>Pleosporales</taxon>
        <taxon>Pleosporineae</taxon>
        <taxon>Pleosporaceae</taxon>
        <taxon>Pyrenophora</taxon>
    </lineage>
</organism>
<dbReference type="InterPro" id="IPR013083">
    <property type="entry name" value="Znf_RING/FYVE/PHD"/>
</dbReference>
<keyword evidence="1" id="KW-0479">Metal-binding</keyword>
<reference evidence="5" key="1">
    <citation type="submission" date="2021-02" db="EMBL/GenBank/DDBJ databases">
        <authorList>
            <person name="Syme A R."/>
            <person name="Syme A R."/>
            <person name="Moolhuijzen P."/>
        </authorList>
    </citation>
    <scope>NUCLEOTIDE SEQUENCE</scope>
    <source>
        <strain evidence="5">W1-1</strain>
    </source>
</reference>
<keyword evidence="2" id="KW-0863">Zinc-finger</keyword>
<accession>A0A6S6WIT3</accession>
<dbReference type="EMBL" id="HG992984">
    <property type="protein sequence ID" value="CAE7199418.1"/>
    <property type="molecule type" value="Genomic_DNA"/>
</dbReference>
<dbReference type="Proteomes" id="UP000472372">
    <property type="component" value="Chromosome 8"/>
</dbReference>
<dbReference type="Gene3D" id="3.30.40.10">
    <property type="entry name" value="Zinc/RING finger domain, C3HC4 (zinc finger)"/>
    <property type="match status" value="1"/>
</dbReference>
<evidence type="ECO:0000256" key="3">
    <source>
        <dbReference type="ARBA" id="ARBA00022833"/>
    </source>
</evidence>
<feature type="region of interest" description="Disordered" evidence="4">
    <location>
        <begin position="121"/>
        <end position="155"/>
    </location>
</feature>
<evidence type="ECO:0000256" key="4">
    <source>
        <dbReference type="SAM" id="MobiDB-lite"/>
    </source>
</evidence>
<evidence type="ECO:0000313" key="6">
    <source>
        <dbReference type="Proteomes" id="UP000472372"/>
    </source>
</evidence>
<proteinExistence type="predicted"/>
<name>A0A6S6WIT3_9PLEO</name>
<dbReference type="SUPFAM" id="SSF57903">
    <property type="entry name" value="FYVE/PHD zinc finger"/>
    <property type="match status" value="1"/>
</dbReference>
<dbReference type="GO" id="GO:0008270">
    <property type="term" value="F:zinc ion binding"/>
    <property type="evidence" value="ECO:0007669"/>
    <property type="project" value="UniProtKB-KW"/>
</dbReference>
<dbReference type="InterPro" id="IPR011011">
    <property type="entry name" value="Znf_FYVE_PHD"/>
</dbReference>
<evidence type="ECO:0000313" key="5">
    <source>
        <dbReference type="EMBL" id="CAE7199418.1"/>
    </source>
</evidence>
<evidence type="ECO:0000256" key="2">
    <source>
        <dbReference type="ARBA" id="ARBA00022771"/>
    </source>
</evidence>
<sequence>MMVNSLLFKWEDSQALNADNNNNRHHCGFCERPLSHPSARASCFGKHSEPCARFHQAMFMRLRGHTCAHCISIDEAHYKRHHDIAEQLRAVYESCSEINWGIVPSKSDDDSRGRVKKLGDALEQDENHDPNHDSGDTPASKRERKDAKRLARAANRSKVITQEEIRYIDNTIHSSRGLTGNDADGPQNAEEVEDIERQLRYHAHVYNTQVDRKGLRKLAAASTDTSVDFDAEMTRILDAFRISELLKRNTKTRGLQGKELKTFLTTVEGLKQALVEDIILVKKDAAEVRMRRAGYLRYTNKTAYEIVEERYTDKDWKTGEKWVPGAAGFSGNIIPVDEFLPRASDGQEYQTPQRLRNPRGPDRRHLENTHKRINGEDGLYEDTIEPYRTPLLPLPPDPTPSKKSAAVRVINIKTTECPSTLVQTADSQKKDCSHPVPDGWQTVTHGGTPTNVVARPRVWGNIRSQRLPDTPHPTLAIPPSQFSEFPPLGLDAWNPADDSVKAPEVQPSAWTAQEPEGFVVELNESTKDQPVISQKKKAKKSREAKRKAKKLAVVEDTPDYVSSQAEPAEVADDTDAVSTAVTTPVEYENKLREIACVEQIFQQLDGIKNNREIEQLANATAQDPELSEKTASASKPPSPPVTTYGKHRDWLRFLRKLDVDQLSSPIPPSCSGCSHATSCVFENNEIPDCPFHEPFCDCADPMRDQCYLVLPSDEMYSTGPYNRIRAEKLMALYETDHRTKGRLMLVDDDMLDYLLDSAIDGFCNRGTGDMPARLAKELIDSVNKRTPTPLIEQECRFQKLWVRNNILKKPLTQDMLRDIQSNSFECIGARAMCYCRDVFREQMPTAEDIIACSYRECTIQYFHRSCVKNLGVEKVSRWYCADCAQEMRDVAHDTLHHGDFTITTNKKVNNEPPALMPQEVKDLFDKKLDELMQLSNEDFANQMPAKVRKVIAKIGGPKALTESLKKRIVEEWRKIGESCILNDE</sequence>
<feature type="region of interest" description="Disordered" evidence="4">
    <location>
        <begin position="619"/>
        <end position="642"/>
    </location>
</feature>
<dbReference type="AlphaFoldDB" id="A0A6S6WIT3"/>
<dbReference type="InterPro" id="IPR019786">
    <property type="entry name" value="Zinc_finger_PHD-type_CS"/>
</dbReference>
<keyword evidence="3" id="KW-0862">Zinc</keyword>
<gene>
    <name evidence="5" type="ORF">PTTW11_08455</name>
</gene>
<dbReference type="PROSITE" id="PS01359">
    <property type="entry name" value="ZF_PHD_1"/>
    <property type="match status" value="1"/>
</dbReference>
<feature type="region of interest" description="Disordered" evidence="4">
    <location>
        <begin position="343"/>
        <end position="366"/>
    </location>
</feature>